<organism evidence="10 11">
    <name type="scientific">Affinibrenneria salicis</name>
    <dbReference type="NCBI Taxonomy" id="2590031"/>
    <lineage>
        <taxon>Bacteria</taxon>
        <taxon>Pseudomonadati</taxon>
        <taxon>Pseudomonadota</taxon>
        <taxon>Gammaproteobacteria</taxon>
        <taxon>Enterobacterales</taxon>
        <taxon>Pectobacteriaceae</taxon>
        <taxon>Affinibrenneria</taxon>
    </lineage>
</organism>
<dbReference type="EMBL" id="VYKJ01000011">
    <property type="protein sequence ID" value="KAA8997427.1"/>
    <property type="molecule type" value="Genomic_DNA"/>
</dbReference>
<dbReference type="NCBIfam" id="TIGR02665">
    <property type="entry name" value="molyb_mobA"/>
    <property type="match status" value="1"/>
</dbReference>
<keyword evidence="7 8" id="KW-0501">Molybdenum cofactor biosynthesis</keyword>
<dbReference type="GO" id="GO:0005737">
    <property type="term" value="C:cytoplasm"/>
    <property type="evidence" value="ECO:0007669"/>
    <property type="project" value="UniProtKB-SubCell"/>
</dbReference>
<dbReference type="Pfam" id="PF12804">
    <property type="entry name" value="NTP_transf_3"/>
    <property type="match status" value="1"/>
</dbReference>
<keyword evidence="3 8" id="KW-0479">Metal-binding</keyword>
<comment type="catalytic activity">
    <reaction evidence="8">
        <text>Mo-molybdopterin + GTP + H(+) = Mo-molybdopterin guanine dinucleotide + diphosphate</text>
        <dbReference type="Rhea" id="RHEA:34243"/>
        <dbReference type="ChEBI" id="CHEBI:15378"/>
        <dbReference type="ChEBI" id="CHEBI:33019"/>
        <dbReference type="ChEBI" id="CHEBI:37565"/>
        <dbReference type="ChEBI" id="CHEBI:71302"/>
        <dbReference type="ChEBI" id="CHEBI:71310"/>
        <dbReference type="EC" id="2.7.7.77"/>
    </reaction>
</comment>
<feature type="binding site" evidence="8">
    <location>
        <begin position="7"/>
        <end position="9"/>
    </location>
    <ligand>
        <name>GTP</name>
        <dbReference type="ChEBI" id="CHEBI:37565"/>
    </ligand>
</feature>
<keyword evidence="10" id="KW-0548">Nucleotidyltransferase</keyword>
<dbReference type="PANTHER" id="PTHR19136:SF81">
    <property type="entry name" value="MOLYBDENUM COFACTOR GUANYLYLTRANSFERASE"/>
    <property type="match status" value="1"/>
</dbReference>
<dbReference type="CDD" id="cd02503">
    <property type="entry name" value="MobA"/>
    <property type="match status" value="1"/>
</dbReference>
<keyword evidence="1 8" id="KW-0963">Cytoplasm</keyword>
<evidence type="ECO:0000259" key="9">
    <source>
        <dbReference type="Pfam" id="PF12804"/>
    </source>
</evidence>
<name>A0A5J5FVJ0_9GAMM</name>
<dbReference type="Proteomes" id="UP000335415">
    <property type="component" value="Unassembled WGS sequence"/>
</dbReference>
<keyword evidence="5 8" id="KW-0460">Magnesium</keyword>
<dbReference type="OrthoDB" id="9788394at2"/>
<comment type="subcellular location">
    <subcellularLocation>
        <location evidence="8">Cytoplasm</location>
    </subcellularLocation>
</comment>
<sequence>MLTGVILAGGQSSRMGGQDKGLQLLAGEPLYKHVLTRFLPQVDEVIISANRNIASYRRSGLRTIRDQYEGFAGPLAGIHAGLQAAKSEWVVCVPCDVPALPLDLVTRLWAGKSDAPAAYATDGVRSHPTLLLLHTRVSGMLEDYLRQGDRKLMLFLERINARPVSFADQADAFRNFNTPEDLKQWSVT</sequence>
<comment type="function">
    <text evidence="8">Transfers a GMP moiety from GTP to Mo-molybdopterin (Mo-MPT) cofactor (Moco or molybdenum cofactor) to form Mo-molybdopterin guanine dinucleotide (Mo-MGD) cofactor.</text>
</comment>
<feature type="binding site" evidence="8">
    <location>
        <position position="66"/>
    </location>
    <ligand>
        <name>GTP</name>
        <dbReference type="ChEBI" id="CHEBI:37565"/>
    </ligand>
</feature>
<feature type="domain" description="MobA-like NTP transferase" evidence="9">
    <location>
        <begin position="4"/>
        <end position="155"/>
    </location>
</feature>
<comment type="subunit">
    <text evidence="8">Monomer.</text>
</comment>
<comment type="similarity">
    <text evidence="8">Belongs to the MobA family.</text>
</comment>
<keyword evidence="6 8" id="KW-0342">GTP-binding</keyword>
<dbReference type="HAMAP" id="MF_00316">
    <property type="entry name" value="MobA"/>
    <property type="match status" value="1"/>
</dbReference>
<dbReference type="AlphaFoldDB" id="A0A5J5FVJ0"/>
<proteinExistence type="inferred from homology"/>
<dbReference type="GO" id="GO:1902758">
    <property type="term" value="P:bis(molybdopterin guanine dinucleotide)molybdenum biosynthetic process"/>
    <property type="evidence" value="ECO:0007669"/>
    <property type="project" value="TreeGrafter"/>
</dbReference>
<evidence type="ECO:0000256" key="2">
    <source>
        <dbReference type="ARBA" id="ARBA00022679"/>
    </source>
</evidence>
<dbReference type="InterPro" id="IPR029044">
    <property type="entry name" value="Nucleotide-diphossugar_trans"/>
</dbReference>
<reference evidence="10 11" key="1">
    <citation type="submission" date="2019-09" db="EMBL/GenBank/DDBJ databases">
        <authorList>
            <person name="Li Y."/>
        </authorList>
    </citation>
    <scope>NUCLEOTIDE SEQUENCE [LARGE SCALE GENOMIC DNA]</scope>
    <source>
        <strain evidence="10 11">L3-3HA</strain>
    </source>
</reference>
<feature type="binding site" evidence="8">
    <location>
        <position position="96"/>
    </location>
    <ligand>
        <name>GTP</name>
        <dbReference type="ChEBI" id="CHEBI:37565"/>
    </ligand>
</feature>
<comment type="caution">
    <text evidence="10">The sequence shown here is derived from an EMBL/GenBank/DDBJ whole genome shotgun (WGS) entry which is preliminary data.</text>
</comment>
<dbReference type="GO" id="GO:0061603">
    <property type="term" value="F:molybdenum cofactor guanylyltransferase activity"/>
    <property type="evidence" value="ECO:0007669"/>
    <property type="project" value="UniProtKB-EC"/>
</dbReference>
<keyword evidence="4 8" id="KW-0547">Nucleotide-binding</keyword>
<comment type="cofactor">
    <cofactor evidence="8">
        <name>Mg(2+)</name>
        <dbReference type="ChEBI" id="CHEBI:18420"/>
    </cofactor>
</comment>
<comment type="caution">
    <text evidence="8">Lacks conserved residue(s) required for the propagation of feature annotation.</text>
</comment>
<evidence type="ECO:0000256" key="3">
    <source>
        <dbReference type="ARBA" id="ARBA00022723"/>
    </source>
</evidence>
<evidence type="ECO:0000256" key="5">
    <source>
        <dbReference type="ARBA" id="ARBA00022842"/>
    </source>
</evidence>
<feature type="binding site" evidence="8">
    <location>
        <position position="96"/>
    </location>
    <ligand>
        <name>Mg(2+)</name>
        <dbReference type="ChEBI" id="CHEBI:18420"/>
    </ligand>
</feature>
<dbReference type="PANTHER" id="PTHR19136">
    <property type="entry name" value="MOLYBDENUM COFACTOR GUANYLYLTRANSFERASE"/>
    <property type="match status" value="1"/>
</dbReference>
<keyword evidence="2 8" id="KW-0808">Transferase</keyword>
<evidence type="ECO:0000313" key="11">
    <source>
        <dbReference type="Proteomes" id="UP000335415"/>
    </source>
</evidence>
<dbReference type="InterPro" id="IPR025877">
    <property type="entry name" value="MobA-like_NTP_Trfase"/>
</dbReference>
<evidence type="ECO:0000256" key="1">
    <source>
        <dbReference type="ARBA" id="ARBA00022490"/>
    </source>
</evidence>
<dbReference type="InterPro" id="IPR013482">
    <property type="entry name" value="Molybde_CF_guanTrfase"/>
</dbReference>
<protein>
    <recommendedName>
        <fullName evidence="8">Molybdenum cofactor guanylyltransferase</fullName>
        <shortName evidence="8">MoCo guanylyltransferase</shortName>
        <ecNumber evidence="8">2.7.7.77</ecNumber>
    </recommendedName>
    <alternativeName>
        <fullName evidence="8">GTP:molybdopterin guanylyltransferase</fullName>
    </alternativeName>
    <alternativeName>
        <fullName evidence="8">Mo-MPT guanylyltransferase</fullName>
    </alternativeName>
    <alternativeName>
        <fullName evidence="8">Molybdopterin guanylyltransferase</fullName>
    </alternativeName>
    <alternativeName>
        <fullName evidence="8">Molybdopterin-guanine dinucleotide synthase</fullName>
        <shortName evidence="8">MGD synthase</shortName>
    </alternativeName>
</protein>
<evidence type="ECO:0000313" key="10">
    <source>
        <dbReference type="EMBL" id="KAA8997427.1"/>
    </source>
</evidence>
<dbReference type="SUPFAM" id="SSF53448">
    <property type="entry name" value="Nucleotide-diphospho-sugar transferases"/>
    <property type="match status" value="1"/>
</dbReference>
<evidence type="ECO:0000256" key="6">
    <source>
        <dbReference type="ARBA" id="ARBA00023134"/>
    </source>
</evidence>
<dbReference type="RefSeq" id="WP_150436650.1">
    <property type="nucleotide sequence ID" value="NZ_VYKJ01000011.1"/>
</dbReference>
<dbReference type="GO" id="GO:0046872">
    <property type="term" value="F:metal ion binding"/>
    <property type="evidence" value="ECO:0007669"/>
    <property type="project" value="UniProtKB-KW"/>
</dbReference>
<dbReference type="GO" id="GO:0005525">
    <property type="term" value="F:GTP binding"/>
    <property type="evidence" value="ECO:0007669"/>
    <property type="project" value="UniProtKB-UniRule"/>
</dbReference>
<keyword evidence="11" id="KW-1185">Reference proteome</keyword>
<evidence type="ECO:0000256" key="8">
    <source>
        <dbReference type="HAMAP-Rule" id="MF_00316"/>
    </source>
</evidence>
<comment type="domain">
    <text evidence="8">The N-terminal domain determines nucleotide recognition and specific binding, while the C-terminal domain determines the specific binding to the target protein.</text>
</comment>
<evidence type="ECO:0000256" key="4">
    <source>
        <dbReference type="ARBA" id="ARBA00022741"/>
    </source>
</evidence>
<feature type="binding site" evidence="8">
    <location>
        <position position="20"/>
    </location>
    <ligand>
        <name>GTP</name>
        <dbReference type="ChEBI" id="CHEBI:37565"/>
    </ligand>
</feature>
<gene>
    <name evidence="8 10" type="primary">mobA</name>
    <name evidence="10" type="ORF">FJU30_19565</name>
</gene>
<evidence type="ECO:0000256" key="7">
    <source>
        <dbReference type="ARBA" id="ARBA00023150"/>
    </source>
</evidence>
<accession>A0A5J5FVJ0</accession>
<dbReference type="Gene3D" id="3.90.550.10">
    <property type="entry name" value="Spore Coat Polysaccharide Biosynthesis Protein SpsA, Chain A"/>
    <property type="match status" value="1"/>
</dbReference>
<dbReference type="EC" id="2.7.7.77" evidence="8"/>